<feature type="transmembrane region" description="Helical" evidence="2">
    <location>
        <begin position="26"/>
        <end position="51"/>
    </location>
</feature>
<dbReference type="EMBL" id="OX458932">
    <property type="protein sequence ID" value="CAI9085099.1"/>
    <property type="molecule type" value="Genomic_DNA"/>
</dbReference>
<dbReference type="Proteomes" id="UP001161497">
    <property type="component" value="Chromosome"/>
</dbReference>
<dbReference type="RefSeq" id="WP_009060062.1">
    <property type="nucleotide sequence ID" value="NZ_LXJS01000016.1"/>
</dbReference>
<keyword evidence="2" id="KW-0812">Transmembrane</keyword>
<keyword evidence="2" id="KW-0472">Membrane</keyword>
<evidence type="ECO:0000313" key="4">
    <source>
        <dbReference type="Proteomes" id="UP001161497"/>
    </source>
</evidence>
<evidence type="ECO:0000313" key="3">
    <source>
        <dbReference type="EMBL" id="CAI9085099.1"/>
    </source>
</evidence>
<gene>
    <name evidence="3" type="ORF">MFUM_0718</name>
</gene>
<proteinExistence type="predicted"/>
<feature type="coiled-coil region" evidence="1">
    <location>
        <begin position="90"/>
        <end position="122"/>
    </location>
</feature>
<dbReference type="SUPFAM" id="SSF48452">
    <property type="entry name" value="TPR-like"/>
    <property type="match status" value="1"/>
</dbReference>
<accession>A0ABM9IBR9</accession>
<keyword evidence="4" id="KW-1185">Reference proteome</keyword>
<name>A0ABM9IBR9_9BACT</name>
<keyword evidence="2" id="KW-1133">Transmembrane helix</keyword>
<reference evidence="3" key="1">
    <citation type="submission" date="2023-03" db="EMBL/GenBank/DDBJ databases">
        <authorList>
            <person name="Cremers G."/>
            <person name="Picone N."/>
        </authorList>
    </citation>
    <scope>NUCLEOTIDE SEQUENCE</scope>
    <source>
        <strain evidence="3">Sample_alias</strain>
    </source>
</reference>
<dbReference type="InterPro" id="IPR011990">
    <property type="entry name" value="TPR-like_helical_dom_sf"/>
</dbReference>
<protein>
    <submittedName>
        <fullName evidence="3">TPR_REGION domain-containing protein</fullName>
    </submittedName>
</protein>
<keyword evidence="1" id="KW-0175">Coiled coil</keyword>
<sequence length="352" mass="40535">MPDQFMQLDKVTSKDRVSNKHLSPPIYSWAIKLVVLVVFFQMFSLLSIFWLRHYVFNQVSKKDRLTAANNSFKLPSFLSPKPPALPVIHSKELKKEASFLAEENKEEKLDAFIKDAERFEREGELSLARDALNNAEEVDPLNCDVLVRQAQLAERQKDGQRAYTYWSKIAELDRKSSSSSPLYKTARQKVAAFRSQSKKDNASPSLIHSALKGIQAMGKTLSLEKIRVEKSNLSNTPWGQEVTLRVPIFLSDPSIRIDPKQIRYQIYIYDEIDKGIILQSNAKITSSFENPLPTWTIHQTEILRINYKLERPVQNQKFYGYIIRIFYCGQLQDQIADPPELLTRLPGLTPKM</sequence>
<dbReference type="Gene3D" id="1.25.40.10">
    <property type="entry name" value="Tetratricopeptide repeat domain"/>
    <property type="match status" value="1"/>
</dbReference>
<evidence type="ECO:0000256" key="1">
    <source>
        <dbReference type="SAM" id="Coils"/>
    </source>
</evidence>
<evidence type="ECO:0000256" key="2">
    <source>
        <dbReference type="SAM" id="Phobius"/>
    </source>
</evidence>
<organism evidence="3 4">
    <name type="scientific">Candidatus Methylacidiphilum fumarolicum</name>
    <dbReference type="NCBI Taxonomy" id="591154"/>
    <lineage>
        <taxon>Bacteria</taxon>
        <taxon>Pseudomonadati</taxon>
        <taxon>Verrucomicrobiota</taxon>
        <taxon>Methylacidiphilae</taxon>
        <taxon>Methylacidiphilales</taxon>
        <taxon>Methylacidiphilaceae</taxon>
        <taxon>Methylacidiphilum (ex Ratnadevi et al. 2023)</taxon>
    </lineage>
</organism>